<comment type="similarity">
    <text evidence="2 5">Belongs to the cyclophilin-type PPIase family.</text>
</comment>
<evidence type="ECO:0000256" key="3">
    <source>
        <dbReference type="ARBA" id="ARBA00023110"/>
    </source>
</evidence>
<dbReference type="PRINTS" id="PR00153">
    <property type="entry name" value="CSAPPISMRASE"/>
</dbReference>
<dbReference type="AlphaFoldDB" id="A0A8T2S9V5"/>
<feature type="domain" description="PPIase cyclophilin-type" evidence="6">
    <location>
        <begin position="28"/>
        <end position="177"/>
    </location>
</feature>
<evidence type="ECO:0000313" key="7">
    <source>
        <dbReference type="EMBL" id="KAH7314961.1"/>
    </source>
</evidence>
<dbReference type="GO" id="GO:0006457">
    <property type="term" value="P:protein folding"/>
    <property type="evidence" value="ECO:0007669"/>
    <property type="project" value="TreeGrafter"/>
</dbReference>
<dbReference type="OMA" id="GCFETPT"/>
<dbReference type="Gene3D" id="2.40.100.10">
    <property type="entry name" value="Cyclophilin-like"/>
    <property type="match status" value="1"/>
</dbReference>
<dbReference type="Proteomes" id="UP000825935">
    <property type="component" value="Chromosome 21"/>
</dbReference>
<dbReference type="SUPFAM" id="SSF50891">
    <property type="entry name" value="Cyclophilin-like"/>
    <property type="match status" value="1"/>
</dbReference>
<keyword evidence="8" id="KW-1185">Reference proteome</keyword>
<dbReference type="InterPro" id="IPR024936">
    <property type="entry name" value="Cyclophilin-type_PPIase"/>
</dbReference>
<dbReference type="InterPro" id="IPR029000">
    <property type="entry name" value="Cyclophilin-like_dom_sf"/>
</dbReference>
<sequence>MHPVTREDREIVTVMGCVIGTQKNPKCFLEVAVDGNSFGQLIIEVRRDVVPLTAENFCSLCSGKQGNSYKGSAVNRIVPGFMAQGGDCGNSIYGKRFDDENFKLLHKGRGILSMANNGPHTNGSQFFISLGDCSQLDGKHVVFGKVVNGKEVLNVIEECGTPEGRTIRKVTIADCGILEDS</sequence>
<reference evidence="7" key="1">
    <citation type="submission" date="2021-08" db="EMBL/GenBank/DDBJ databases">
        <title>WGS assembly of Ceratopteris richardii.</title>
        <authorList>
            <person name="Marchant D.B."/>
            <person name="Chen G."/>
            <person name="Jenkins J."/>
            <person name="Shu S."/>
            <person name="Leebens-Mack J."/>
            <person name="Grimwood J."/>
            <person name="Schmutz J."/>
            <person name="Soltis P."/>
            <person name="Soltis D."/>
            <person name="Chen Z.-H."/>
        </authorList>
    </citation>
    <scope>NUCLEOTIDE SEQUENCE</scope>
    <source>
        <strain evidence="7">Whitten #5841</strain>
        <tissue evidence="7">Leaf</tissue>
    </source>
</reference>
<name>A0A8T2S9V5_CERRI</name>
<dbReference type="Pfam" id="PF00160">
    <property type="entry name" value="Pro_isomerase"/>
    <property type="match status" value="1"/>
</dbReference>
<organism evidence="7 8">
    <name type="scientific">Ceratopteris richardii</name>
    <name type="common">Triangle waterfern</name>
    <dbReference type="NCBI Taxonomy" id="49495"/>
    <lineage>
        <taxon>Eukaryota</taxon>
        <taxon>Viridiplantae</taxon>
        <taxon>Streptophyta</taxon>
        <taxon>Embryophyta</taxon>
        <taxon>Tracheophyta</taxon>
        <taxon>Polypodiopsida</taxon>
        <taxon>Polypodiidae</taxon>
        <taxon>Polypodiales</taxon>
        <taxon>Pteridineae</taxon>
        <taxon>Pteridaceae</taxon>
        <taxon>Parkerioideae</taxon>
        <taxon>Ceratopteris</taxon>
    </lineage>
</organism>
<dbReference type="PROSITE" id="PS50072">
    <property type="entry name" value="CSA_PPIASE_2"/>
    <property type="match status" value="1"/>
</dbReference>
<dbReference type="PANTHER" id="PTHR11071">
    <property type="entry name" value="PEPTIDYL-PROLYL CIS-TRANS ISOMERASE"/>
    <property type="match status" value="1"/>
</dbReference>
<accession>A0A8T2S9V5</accession>
<dbReference type="EMBL" id="CM035426">
    <property type="protein sequence ID" value="KAH7314961.1"/>
    <property type="molecule type" value="Genomic_DNA"/>
</dbReference>
<dbReference type="GO" id="GO:0016018">
    <property type="term" value="F:cyclosporin A binding"/>
    <property type="evidence" value="ECO:0007669"/>
    <property type="project" value="TreeGrafter"/>
</dbReference>
<gene>
    <name evidence="7" type="ORF">KP509_21G028600</name>
</gene>
<dbReference type="PIRSF" id="PIRSF001467">
    <property type="entry name" value="Peptidylpro_ismrse"/>
    <property type="match status" value="1"/>
</dbReference>
<evidence type="ECO:0000256" key="4">
    <source>
        <dbReference type="ARBA" id="ARBA00023235"/>
    </source>
</evidence>
<evidence type="ECO:0000313" key="8">
    <source>
        <dbReference type="Proteomes" id="UP000825935"/>
    </source>
</evidence>
<protein>
    <recommendedName>
        <fullName evidence="5">Peptidyl-prolyl cis-trans isomerase</fullName>
        <shortName evidence="5">PPIase</shortName>
        <ecNumber evidence="5">5.2.1.8</ecNumber>
    </recommendedName>
</protein>
<proteinExistence type="inferred from homology"/>
<dbReference type="GO" id="GO:0005737">
    <property type="term" value="C:cytoplasm"/>
    <property type="evidence" value="ECO:0007669"/>
    <property type="project" value="TreeGrafter"/>
</dbReference>
<comment type="caution">
    <text evidence="7">The sequence shown here is derived from an EMBL/GenBank/DDBJ whole genome shotgun (WGS) entry which is preliminary data.</text>
</comment>
<evidence type="ECO:0000256" key="1">
    <source>
        <dbReference type="ARBA" id="ARBA00000971"/>
    </source>
</evidence>
<evidence type="ECO:0000259" key="6">
    <source>
        <dbReference type="PROSITE" id="PS50072"/>
    </source>
</evidence>
<evidence type="ECO:0000256" key="5">
    <source>
        <dbReference type="RuleBase" id="RU363019"/>
    </source>
</evidence>
<comment type="function">
    <text evidence="5">PPIases accelerate the folding of proteins. It catalyzes the cis-trans isomerization of proline imidic peptide bonds in oligopeptides.</text>
</comment>
<comment type="catalytic activity">
    <reaction evidence="1 5">
        <text>[protein]-peptidylproline (omega=180) = [protein]-peptidylproline (omega=0)</text>
        <dbReference type="Rhea" id="RHEA:16237"/>
        <dbReference type="Rhea" id="RHEA-COMP:10747"/>
        <dbReference type="Rhea" id="RHEA-COMP:10748"/>
        <dbReference type="ChEBI" id="CHEBI:83833"/>
        <dbReference type="ChEBI" id="CHEBI:83834"/>
        <dbReference type="EC" id="5.2.1.8"/>
    </reaction>
</comment>
<keyword evidence="4 5" id="KW-0413">Isomerase</keyword>
<dbReference type="InterPro" id="IPR002130">
    <property type="entry name" value="Cyclophilin-type_PPIase_dom"/>
</dbReference>
<dbReference type="FunFam" id="2.40.100.10:FF:000025">
    <property type="entry name" value="Peptidyl-prolyl cis-trans isomerase CYP19-2"/>
    <property type="match status" value="1"/>
</dbReference>
<dbReference type="OrthoDB" id="193499at2759"/>
<keyword evidence="3 5" id="KW-0697">Rotamase</keyword>
<dbReference type="EC" id="5.2.1.8" evidence="5"/>
<dbReference type="GO" id="GO:0003755">
    <property type="term" value="F:peptidyl-prolyl cis-trans isomerase activity"/>
    <property type="evidence" value="ECO:0007669"/>
    <property type="project" value="UniProtKB-UniRule"/>
</dbReference>
<evidence type="ECO:0000256" key="2">
    <source>
        <dbReference type="ARBA" id="ARBA00007365"/>
    </source>
</evidence>
<dbReference type="PANTHER" id="PTHR11071:SF504">
    <property type="entry name" value="PEPTIDYL-PROLYL CIS-TRANS ISOMERASE"/>
    <property type="match status" value="1"/>
</dbReference>